<dbReference type="Proteomes" id="UP000266152">
    <property type="component" value="Unassembled WGS sequence"/>
</dbReference>
<feature type="domain" description="RelA/SpoT" evidence="2">
    <location>
        <begin position="73"/>
        <end position="210"/>
    </location>
</feature>
<evidence type="ECO:0000313" key="3">
    <source>
        <dbReference type="EMBL" id="RGP71768.1"/>
    </source>
</evidence>
<proteinExistence type="predicted"/>
<sequence>MDSYRSCANVSQNTDPLLIKEKYLAFQNVEPGGTPVEAFRRVWPRLEPHYETMVEQLRKALQDGLSISCTVSGRVKPLTSIERSIQQREIHRKERYKKVDDIFDDLHDLVGFRIVVDYPSSIETADGFIAQNLQLKYTNIFKADREVDDAWKPTFGSFQSQNHYVILHSDAKYPLSPFCGILFEVQVLSVAESLYNRLAHPLLYNKSSGGFSIEDQKLINVAHGLSLCYWICLSCMEDHLEGKITETIPRPVQDVAQLDENQKVDMESFVKATPYLIPASQGEIPIQKCLDSIKDMSMQTMSSDQLRDRLYVLLNGSTQTFTTNVNSGSGDIMQNYGSGSNNTYSAGGNITIGKEDIDDEIRNTFWVTDPQSHKADVEERKGGLIEDSYRWIFQDDHFKKWYEQDYPLLWLSGDPGKGKTMSICGAINHLSLISNLAKQDSNTYLSYFFCDATDSKLNNATSVLRGIVYSIIFQNSMALSYIRERYKDLAKPLSDPRLAWPVLQRLFIGIVGGNYGQKTYVIIDALDECQEDRDKLLEFIVKQASLLPVKWLVSSRNWPTIKENLTTCPNMLELRLEDNETDISAAVGLYITRQLENLSAIKRYDQKRREAVEIHLLSKARGTFLWVSFVFRMLRQIPAWQTMKRLDNFPAGLDTLYGRMLEQIQPSPGQERDPAFDELYARIVSFALTAFRPLSVDELYSLVDDEDITVKELEDMIALCGSFLTVKHRVVDFIHDSAKSYLLNEANGFKFDPQQQHAVLFSQSLSNLSRSLRRDMLHMESDHPLTVQGALGPIMYQCTHWVSHLAGCESSTITHELMDGSLVDSFLRQNFLFWVEVLGHLKSVSLGISAMWKLDQMLHVYYFREFNPYRCIPTEIYESESPDRFTLPHRVHDAVTHAS</sequence>
<evidence type="ECO:0000313" key="4">
    <source>
        <dbReference type="Proteomes" id="UP000266152"/>
    </source>
</evidence>
<dbReference type="PANTHER" id="PTHR10039:SF5">
    <property type="entry name" value="NACHT DOMAIN-CONTAINING PROTEIN"/>
    <property type="match status" value="1"/>
</dbReference>
<dbReference type="Gene3D" id="3.40.50.300">
    <property type="entry name" value="P-loop containing nucleotide triphosphate hydrolases"/>
    <property type="match status" value="1"/>
</dbReference>
<evidence type="ECO:0000259" key="2">
    <source>
        <dbReference type="SMART" id="SM00954"/>
    </source>
</evidence>
<dbReference type="GO" id="GO:0015969">
    <property type="term" value="P:guanosine tetraphosphate metabolic process"/>
    <property type="evidence" value="ECO:0007669"/>
    <property type="project" value="InterPro"/>
</dbReference>
<protein>
    <submittedName>
        <fullName evidence="3">Vegetative incompatibility het-e-1</fullName>
    </submittedName>
</protein>
<name>A0A395SHA5_FUSSP</name>
<dbReference type="PANTHER" id="PTHR10039">
    <property type="entry name" value="AMELOGENIN"/>
    <property type="match status" value="1"/>
</dbReference>
<keyword evidence="1" id="KW-0677">Repeat</keyword>
<dbReference type="SUPFAM" id="SSF81301">
    <property type="entry name" value="Nucleotidyltransferase"/>
    <property type="match status" value="1"/>
</dbReference>
<dbReference type="Pfam" id="PF04607">
    <property type="entry name" value="RelA_SpoT"/>
    <property type="match status" value="1"/>
</dbReference>
<dbReference type="InterPro" id="IPR056884">
    <property type="entry name" value="NPHP3-like_N"/>
</dbReference>
<organism evidence="3 4">
    <name type="scientific">Fusarium sporotrichioides</name>
    <dbReference type="NCBI Taxonomy" id="5514"/>
    <lineage>
        <taxon>Eukaryota</taxon>
        <taxon>Fungi</taxon>
        <taxon>Dikarya</taxon>
        <taxon>Ascomycota</taxon>
        <taxon>Pezizomycotina</taxon>
        <taxon>Sordariomycetes</taxon>
        <taxon>Hypocreomycetidae</taxon>
        <taxon>Hypocreales</taxon>
        <taxon>Nectriaceae</taxon>
        <taxon>Fusarium</taxon>
    </lineage>
</organism>
<dbReference type="CDD" id="cd05399">
    <property type="entry name" value="NT_Rel-Spo_like"/>
    <property type="match status" value="1"/>
</dbReference>
<comment type="caution">
    <text evidence="3">The sequence shown here is derived from an EMBL/GenBank/DDBJ whole genome shotgun (WGS) entry which is preliminary data.</text>
</comment>
<dbReference type="InterPro" id="IPR027417">
    <property type="entry name" value="P-loop_NTPase"/>
</dbReference>
<reference evidence="3 4" key="1">
    <citation type="journal article" date="2018" name="PLoS Pathog.">
        <title>Evolution of structural diversity of trichothecenes, a family of toxins produced by plant pathogenic and entomopathogenic fungi.</title>
        <authorList>
            <person name="Proctor R.H."/>
            <person name="McCormick S.P."/>
            <person name="Kim H.S."/>
            <person name="Cardoza R.E."/>
            <person name="Stanley A.M."/>
            <person name="Lindo L."/>
            <person name="Kelly A."/>
            <person name="Brown D.W."/>
            <person name="Lee T."/>
            <person name="Vaughan M.M."/>
            <person name="Alexander N.J."/>
            <person name="Busman M."/>
            <person name="Gutierrez S."/>
        </authorList>
    </citation>
    <scope>NUCLEOTIDE SEQUENCE [LARGE SCALE GENOMIC DNA]</scope>
    <source>
        <strain evidence="3 4">NRRL 3299</strain>
    </source>
</reference>
<gene>
    <name evidence="3" type="ORF">FSPOR_3134</name>
</gene>
<accession>A0A395SHA5</accession>
<dbReference type="Pfam" id="PF24883">
    <property type="entry name" value="NPHP3_N"/>
    <property type="match status" value="1"/>
</dbReference>
<dbReference type="AlphaFoldDB" id="A0A395SHA5"/>
<keyword evidence="4" id="KW-1185">Reference proteome</keyword>
<evidence type="ECO:0000256" key="1">
    <source>
        <dbReference type="ARBA" id="ARBA00022737"/>
    </source>
</evidence>
<dbReference type="InterPro" id="IPR043519">
    <property type="entry name" value="NT_sf"/>
</dbReference>
<dbReference type="EMBL" id="PXOF01000039">
    <property type="protein sequence ID" value="RGP71768.1"/>
    <property type="molecule type" value="Genomic_DNA"/>
</dbReference>
<dbReference type="InterPro" id="IPR007685">
    <property type="entry name" value="RelA_SpoT"/>
</dbReference>
<dbReference type="Gene3D" id="3.30.460.10">
    <property type="entry name" value="Beta Polymerase, domain 2"/>
    <property type="match status" value="1"/>
</dbReference>
<dbReference type="STRING" id="5514.A0A395SHA5"/>
<dbReference type="SMART" id="SM00954">
    <property type="entry name" value="RelA_SpoT"/>
    <property type="match status" value="1"/>
</dbReference>